<evidence type="ECO:0000259" key="8">
    <source>
        <dbReference type="PROSITE" id="PS50059"/>
    </source>
</evidence>
<gene>
    <name evidence="9" type="ORF">GCM10011514_18650</name>
</gene>
<evidence type="ECO:0000313" key="10">
    <source>
        <dbReference type="Proteomes" id="UP000609064"/>
    </source>
</evidence>
<evidence type="ECO:0000256" key="5">
    <source>
        <dbReference type="PROSITE-ProRule" id="PRU00277"/>
    </source>
</evidence>
<reference evidence="9" key="2">
    <citation type="submission" date="2020-09" db="EMBL/GenBank/DDBJ databases">
        <authorList>
            <person name="Sun Q."/>
            <person name="Zhou Y."/>
        </authorList>
    </citation>
    <scope>NUCLEOTIDE SEQUENCE</scope>
    <source>
        <strain evidence="9">CGMCC 1.15958</strain>
    </source>
</reference>
<dbReference type="SUPFAM" id="SSF54534">
    <property type="entry name" value="FKBP-like"/>
    <property type="match status" value="1"/>
</dbReference>
<dbReference type="InterPro" id="IPR046357">
    <property type="entry name" value="PPIase_dom_sf"/>
</dbReference>
<dbReference type="GO" id="GO:0003755">
    <property type="term" value="F:peptidyl-prolyl cis-trans isomerase activity"/>
    <property type="evidence" value="ECO:0007669"/>
    <property type="project" value="UniProtKB-UniRule"/>
</dbReference>
<comment type="similarity">
    <text evidence="2 6">Belongs to the FKBP-type PPIase family.</text>
</comment>
<evidence type="ECO:0000256" key="3">
    <source>
        <dbReference type="ARBA" id="ARBA00023110"/>
    </source>
</evidence>
<dbReference type="PANTHER" id="PTHR43811">
    <property type="entry name" value="FKBP-TYPE PEPTIDYL-PROLYL CIS-TRANS ISOMERASE FKPA"/>
    <property type="match status" value="1"/>
</dbReference>
<feature type="chain" id="PRO_5037586430" description="Peptidyl-prolyl cis-trans isomerase" evidence="7">
    <location>
        <begin position="20"/>
        <end position="147"/>
    </location>
</feature>
<evidence type="ECO:0000313" key="9">
    <source>
        <dbReference type="EMBL" id="GGD54751.1"/>
    </source>
</evidence>
<organism evidence="9 10">
    <name type="scientific">Emticicia aquatilis</name>
    <dbReference type="NCBI Taxonomy" id="1537369"/>
    <lineage>
        <taxon>Bacteria</taxon>
        <taxon>Pseudomonadati</taxon>
        <taxon>Bacteroidota</taxon>
        <taxon>Cytophagia</taxon>
        <taxon>Cytophagales</taxon>
        <taxon>Leadbetterellaceae</taxon>
        <taxon>Emticicia</taxon>
    </lineage>
</organism>
<evidence type="ECO:0000256" key="2">
    <source>
        <dbReference type="ARBA" id="ARBA00006577"/>
    </source>
</evidence>
<dbReference type="EMBL" id="BMKK01000003">
    <property type="protein sequence ID" value="GGD54751.1"/>
    <property type="molecule type" value="Genomic_DNA"/>
</dbReference>
<protein>
    <recommendedName>
        <fullName evidence="6">Peptidyl-prolyl cis-trans isomerase</fullName>
        <ecNumber evidence="6">5.2.1.8</ecNumber>
    </recommendedName>
</protein>
<dbReference type="RefSeq" id="WP_188765792.1">
    <property type="nucleotide sequence ID" value="NZ_BMKK01000003.1"/>
</dbReference>
<dbReference type="EC" id="5.2.1.8" evidence="6"/>
<dbReference type="Gene3D" id="3.10.50.40">
    <property type="match status" value="1"/>
</dbReference>
<keyword evidence="3 5" id="KW-0697">Rotamase</keyword>
<dbReference type="PANTHER" id="PTHR43811:SF19">
    <property type="entry name" value="39 KDA FK506-BINDING NUCLEAR PROTEIN"/>
    <property type="match status" value="1"/>
</dbReference>
<sequence length="147" mass="15586">MRKIYLFLAILAVAITACQKDGIPEDDQINSYVTSKNLTVTEKTASGLRYIVTKANPTGAALKAGQIINVNYAGTFLSGKSFDSGNFSFVLGAGRVVEGFDEGIAKMRVGEKAIIIFPSTLGYGPNDYNGIPGGSPLVFDIEVVSAR</sequence>
<dbReference type="InterPro" id="IPR001179">
    <property type="entry name" value="PPIase_FKBP_dom"/>
</dbReference>
<evidence type="ECO:0000256" key="4">
    <source>
        <dbReference type="ARBA" id="ARBA00023235"/>
    </source>
</evidence>
<dbReference type="AlphaFoldDB" id="A0A916YPW1"/>
<accession>A0A916YPW1</accession>
<evidence type="ECO:0000256" key="1">
    <source>
        <dbReference type="ARBA" id="ARBA00000971"/>
    </source>
</evidence>
<dbReference type="Proteomes" id="UP000609064">
    <property type="component" value="Unassembled WGS sequence"/>
</dbReference>
<evidence type="ECO:0000256" key="6">
    <source>
        <dbReference type="RuleBase" id="RU003915"/>
    </source>
</evidence>
<keyword evidence="10" id="KW-1185">Reference proteome</keyword>
<reference evidence="9" key="1">
    <citation type="journal article" date="2014" name="Int. J. Syst. Evol. Microbiol.">
        <title>Complete genome sequence of Corynebacterium casei LMG S-19264T (=DSM 44701T), isolated from a smear-ripened cheese.</title>
        <authorList>
            <consortium name="US DOE Joint Genome Institute (JGI-PGF)"/>
            <person name="Walter F."/>
            <person name="Albersmeier A."/>
            <person name="Kalinowski J."/>
            <person name="Ruckert C."/>
        </authorList>
    </citation>
    <scope>NUCLEOTIDE SEQUENCE</scope>
    <source>
        <strain evidence="9">CGMCC 1.15958</strain>
    </source>
</reference>
<evidence type="ECO:0000256" key="7">
    <source>
        <dbReference type="SAM" id="SignalP"/>
    </source>
</evidence>
<keyword evidence="4 5" id="KW-0413">Isomerase</keyword>
<comment type="caution">
    <text evidence="9">The sequence shown here is derived from an EMBL/GenBank/DDBJ whole genome shotgun (WGS) entry which is preliminary data.</text>
</comment>
<dbReference type="PROSITE" id="PS51257">
    <property type="entry name" value="PROKAR_LIPOPROTEIN"/>
    <property type="match status" value="1"/>
</dbReference>
<dbReference type="PROSITE" id="PS50059">
    <property type="entry name" value="FKBP_PPIASE"/>
    <property type="match status" value="1"/>
</dbReference>
<proteinExistence type="inferred from homology"/>
<keyword evidence="7" id="KW-0732">Signal</keyword>
<comment type="catalytic activity">
    <reaction evidence="1 5 6">
        <text>[protein]-peptidylproline (omega=180) = [protein]-peptidylproline (omega=0)</text>
        <dbReference type="Rhea" id="RHEA:16237"/>
        <dbReference type="Rhea" id="RHEA-COMP:10747"/>
        <dbReference type="Rhea" id="RHEA-COMP:10748"/>
        <dbReference type="ChEBI" id="CHEBI:83833"/>
        <dbReference type="ChEBI" id="CHEBI:83834"/>
        <dbReference type="EC" id="5.2.1.8"/>
    </reaction>
</comment>
<feature type="domain" description="PPIase FKBP-type" evidence="8">
    <location>
        <begin position="65"/>
        <end position="147"/>
    </location>
</feature>
<dbReference type="Pfam" id="PF00254">
    <property type="entry name" value="FKBP_C"/>
    <property type="match status" value="1"/>
</dbReference>
<feature type="signal peptide" evidence="7">
    <location>
        <begin position="1"/>
        <end position="19"/>
    </location>
</feature>
<name>A0A916YPW1_9BACT</name>